<proteinExistence type="inferred from homology"/>
<gene>
    <name evidence="18" type="ORF">ARD30_02380</name>
</gene>
<evidence type="ECO:0000256" key="4">
    <source>
        <dbReference type="ARBA" id="ARBA00012448"/>
    </source>
</evidence>
<feature type="binding site" evidence="14">
    <location>
        <position position="233"/>
    </location>
    <ligand>
        <name>substrate</name>
    </ligand>
</feature>
<dbReference type="InterPro" id="IPR001967">
    <property type="entry name" value="Peptidase_S11_N"/>
</dbReference>
<keyword evidence="7 16" id="KW-0732">Signal</keyword>
<comment type="similarity">
    <text evidence="3 15">Belongs to the peptidase S11 family.</text>
</comment>
<dbReference type="EC" id="3.4.16.4" evidence="4"/>
<dbReference type="SMART" id="SM00936">
    <property type="entry name" value="PBP5_C"/>
    <property type="match status" value="1"/>
</dbReference>
<keyword evidence="10" id="KW-0573">Peptidoglycan synthesis</keyword>
<dbReference type="Gene3D" id="2.60.410.10">
    <property type="entry name" value="D-Ala-D-Ala carboxypeptidase, C-terminal domain"/>
    <property type="match status" value="1"/>
</dbReference>
<feature type="chain" id="PRO_5006204003" description="serine-type D-Ala-D-Ala carboxypeptidase" evidence="16">
    <location>
        <begin position="28"/>
        <end position="399"/>
    </location>
</feature>
<dbReference type="Pfam" id="PF00768">
    <property type="entry name" value="Peptidase_S11"/>
    <property type="match status" value="1"/>
</dbReference>
<feature type="active site" description="Proton acceptor" evidence="13">
    <location>
        <position position="69"/>
    </location>
</feature>
<keyword evidence="11" id="KW-0961">Cell wall biogenesis/degradation</keyword>
<evidence type="ECO:0000259" key="17">
    <source>
        <dbReference type="SMART" id="SM00936"/>
    </source>
</evidence>
<dbReference type="PRINTS" id="PR00725">
    <property type="entry name" value="DADACBPTASE1"/>
</dbReference>
<name>A0A0Q3IA80_9HYPH</name>
<feature type="active site" description="Acyl-ester intermediate" evidence="13">
    <location>
        <position position="66"/>
    </location>
</feature>
<organism evidence="18 19">
    <name type="scientific">Bosea thiooxidans</name>
    <dbReference type="NCBI Taxonomy" id="53254"/>
    <lineage>
        <taxon>Bacteria</taxon>
        <taxon>Pseudomonadati</taxon>
        <taxon>Pseudomonadota</taxon>
        <taxon>Alphaproteobacteria</taxon>
        <taxon>Hyphomicrobiales</taxon>
        <taxon>Boseaceae</taxon>
        <taxon>Bosea</taxon>
    </lineage>
</organism>
<accession>A0A0Q3IA80</accession>
<dbReference type="Proteomes" id="UP000051562">
    <property type="component" value="Unassembled WGS sequence"/>
</dbReference>
<evidence type="ECO:0000256" key="11">
    <source>
        <dbReference type="ARBA" id="ARBA00023316"/>
    </source>
</evidence>
<evidence type="ECO:0000256" key="5">
    <source>
        <dbReference type="ARBA" id="ARBA00022645"/>
    </source>
</evidence>
<dbReference type="InterPro" id="IPR012907">
    <property type="entry name" value="Peptidase_S11_C"/>
</dbReference>
<dbReference type="PANTHER" id="PTHR21581:SF6">
    <property type="entry name" value="TRAFFICKING PROTEIN PARTICLE COMPLEX SUBUNIT 12"/>
    <property type="match status" value="1"/>
</dbReference>
<dbReference type="InterPro" id="IPR012338">
    <property type="entry name" value="Beta-lactam/transpept-like"/>
</dbReference>
<dbReference type="GO" id="GO:0008360">
    <property type="term" value="P:regulation of cell shape"/>
    <property type="evidence" value="ECO:0007669"/>
    <property type="project" value="UniProtKB-KW"/>
</dbReference>
<evidence type="ECO:0000313" key="19">
    <source>
        <dbReference type="Proteomes" id="UP000051562"/>
    </source>
</evidence>
<evidence type="ECO:0000313" key="18">
    <source>
        <dbReference type="EMBL" id="KQK31749.1"/>
    </source>
</evidence>
<dbReference type="InterPro" id="IPR018044">
    <property type="entry name" value="Peptidase_S11"/>
</dbReference>
<evidence type="ECO:0000256" key="2">
    <source>
        <dbReference type="ARBA" id="ARBA00004752"/>
    </source>
</evidence>
<dbReference type="STRING" id="53254.SAMN05660750_01337"/>
<dbReference type="GO" id="GO:0006508">
    <property type="term" value="P:proteolysis"/>
    <property type="evidence" value="ECO:0007669"/>
    <property type="project" value="UniProtKB-KW"/>
</dbReference>
<comment type="catalytic activity">
    <reaction evidence="12">
        <text>Preferential cleavage: (Ac)2-L-Lys-D-Ala-|-D-Ala. Also transpeptidation of peptidyl-alanyl moieties that are N-acyl substituents of D-alanine.</text>
        <dbReference type="EC" id="3.4.16.4"/>
    </reaction>
</comment>
<evidence type="ECO:0000256" key="13">
    <source>
        <dbReference type="PIRSR" id="PIRSR618044-1"/>
    </source>
</evidence>
<feature type="domain" description="Peptidase S11 D-Ala-D-Ala carboxypeptidase A C-terminal" evidence="17">
    <location>
        <begin position="283"/>
        <end position="373"/>
    </location>
</feature>
<dbReference type="SUPFAM" id="SSF56601">
    <property type="entry name" value="beta-lactamase/transpeptidase-like"/>
    <property type="match status" value="1"/>
</dbReference>
<evidence type="ECO:0000256" key="1">
    <source>
        <dbReference type="ARBA" id="ARBA00003217"/>
    </source>
</evidence>
<sequence>MSIRMPGATLRRSLGRLLLVLAMASLAAAGHAQSFQSPAPFAILLDSESGAVLYEKAADELMVPASMAKLATVLVAFQDMAAGRLTPDSEIGISENAWRKGGAPSGGSTMFAIVNSRLKLSDILQGIIVQSGNDASIALAEAIAGDEATFGRVMTERVRALGLTKSVFRNATGMPDPQQRVTARELALLADHIIKTYPELYKIFGQRDFTWNKIRQQNRNPLLTMDIGADGLKTGNIDESGYGLVGSAVQNGQRLIVVVNGLKTARDRASEARKLLEWGFRAFERRQLFAAGENVGEASVYGGEKGRVALRSKGAISLLMPRGSSERLTARIVYRGPLLVPVEEGAQVARLVVTRGDIKTLDVPLYAAEAVRTGSLQSRALDALLEAATGWVRKALSRS</sequence>
<comment type="caution">
    <text evidence="18">The sequence shown here is derived from an EMBL/GenBank/DDBJ whole genome shotgun (WGS) entry which is preliminary data.</text>
</comment>
<evidence type="ECO:0000256" key="8">
    <source>
        <dbReference type="ARBA" id="ARBA00022801"/>
    </source>
</evidence>
<dbReference type="GO" id="GO:0009002">
    <property type="term" value="F:serine-type D-Ala-D-Ala carboxypeptidase activity"/>
    <property type="evidence" value="ECO:0007669"/>
    <property type="project" value="UniProtKB-EC"/>
</dbReference>
<dbReference type="GO" id="GO:0009252">
    <property type="term" value="P:peptidoglycan biosynthetic process"/>
    <property type="evidence" value="ECO:0007669"/>
    <property type="project" value="UniProtKB-UniPathway"/>
</dbReference>
<reference evidence="18 19" key="1">
    <citation type="submission" date="2015-10" db="EMBL/GenBank/DDBJ databases">
        <title>Draft genome of Bosea thiooxidans.</title>
        <authorList>
            <person name="Wang X."/>
        </authorList>
    </citation>
    <scope>NUCLEOTIDE SEQUENCE [LARGE SCALE GENOMIC DNA]</scope>
    <source>
        <strain evidence="18 19">CGMCC 9174</strain>
    </source>
</reference>
<feature type="active site" evidence="13">
    <location>
        <position position="131"/>
    </location>
</feature>
<evidence type="ECO:0000256" key="16">
    <source>
        <dbReference type="SAM" id="SignalP"/>
    </source>
</evidence>
<evidence type="ECO:0000256" key="3">
    <source>
        <dbReference type="ARBA" id="ARBA00007164"/>
    </source>
</evidence>
<comment type="pathway">
    <text evidence="2">Cell wall biogenesis; peptidoglycan biosynthesis.</text>
</comment>
<keyword evidence="9" id="KW-0133">Cell shape</keyword>
<evidence type="ECO:0000256" key="14">
    <source>
        <dbReference type="PIRSR" id="PIRSR618044-2"/>
    </source>
</evidence>
<comment type="function">
    <text evidence="1">Removes C-terminal D-alanyl residues from sugar-peptide cell wall precursors.</text>
</comment>
<evidence type="ECO:0000256" key="12">
    <source>
        <dbReference type="ARBA" id="ARBA00034000"/>
    </source>
</evidence>
<evidence type="ECO:0000256" key="6">
    <source>
        <dbReference type="ARBA" id="ARBA00022670"/>
    </source>
</evidence>
<dbReference type="Gene3D" id="3.40.710.10">
    <property type="entry name" value="DD-peptidase/beta-lactamase superfamily"/>
    <property type="match status" value="1"/>
</dbReference>
<dbReference type="Pfam" id="PF07943">
    <property type="entry name" value="PBP5_C"/>
    <property type="match status" value="1"/>
</dbReference>
<feature type="signal peptide" evidence="16">
    <location>
        <begin position="1"/>
        <end position="27"/>
    </location>
</feature>
<dbReference type="PANTHER" id="PTHR21581">
    <property type="entry name" value="D-ALANYL-D-ALANINE CARBOXYPEPTIDASE"/>
    <property type="match status" value="1"/>
</dbReference>
<dbReference type="UniPathway" id="UPA00219"/>
<dbReference type="SUPFAM" id="SSF69189">
    <property type="entry name" value="Penicillin-binding protein associated domain"/>
    <property type="match status" value="1"/>
</dbReference>
<evidence type="ECO:0000256" key="10">
    <source>
        <dbReference type="ARBA" id="ARBA00022984"/>
    </source>
</evidence>
<keyword evidence="6" id="KW-0645">Protease</keyword>
<keyword evidence="5 18" id="KW-0121">Carboxypeptidase</keyword>
<dbReference type="EMBL" id="LMAR01000012">
    <property type="protein sequence ID" value="KQK31749.1"/>
    <property type="molecule type" value="Genomic_DNA"/>
</dbReference>
<evidence type="ECO:0000256" key="9">
    <source>
        <dbReference type="ARBA" id="ARBA00022960"/>
    </source>
</evidence>
<dbReference type="GO" id="GO:0071555">
    <property type="term" value="P:cell wall organization"/>
    <property type="evidence" value="ECO:0007669"/>
    <property type="project" value="UniProtKB-KW"/>
</dbReference>
<keyword evidence="8" id="KW-0378">Hydrolase</keyword>
<dbReference type="InterPro" id="IPR015956">
    <property type="entry name" value="Peniciliin-bd_prot_C_sf"/>
</dbReference>
<dbReference type="AlphaFoldDB" id="A0A0Q3IA80"/>
<dbReference type="InterPro" id="IPR037167">
    <property type="entry name" value="Peptidase_S11_C_sf"/>
</dbReference>
<keyword evidence="19" id="KW-1185">Reference proteome</keyword>
<evidence type="ECO:0000256" key="15">
    <source>
        <dbReference type="RuleBase" id="RU004016"/>
    </source>
</evidence>
<protein>
    <recommendedName>
        <fullName evidence="4">serine-type D-Ala-D-Ala carboxypeptidase</fullName>
        <ecNumber evidence="4">3.4.16.4</ecNumber>
    </recommendedName>
</protein>
<evidence type="ECO:0000256" key="7">
    <source>
        <dbReference type="ARBA" id="ARBA00022729"/>
    </source>
</evidence>